<proteinExistence type="predicted"/>
<dbReference type="InterPro" id="IPR010897">
    <property type="entry name" value="Spore_II_P"/>
</dbReference>
<reference evidence="1" key="1">
    <citation type="journal article" date="2021" name="PeerJ">
        <title>Extensive microbial diversity within the chicken gut microbiome revealed by metagenomics and culture.</title>
        <authorList>
            <person name="Gilroy R."/>
            <person name="Ravi A."/>
            <person name="Getino M."/>
            <person name="Pursley I."/>
            <person name="Horton D.L."/>
            <person name="Alikhan N.F."/>
            <person name="Baker D."/>
            <person name="Gharbi K."/>
            <person name="Hall N."/>
            <person name="Watson M."/>
            <person name="Adriaenssens E.M."/>
            <person name="Foster-Nyarko E."/>
            <person name="Jarju S."/>
            <person name="Secka A."/>
            <person name="Antonio M."/>
            <person name="Oren A."/>
            <person name="Chaudhuri R.R."/>
            <person name="La Ragione R."/>
            <person name="Hildebrand F."/>
            <person name="Pallen M.J."/>
        </authorList>
    </citation>
    <scope>NUCLEOTIDE SEQUENCE</scope>
    <source>
        <strain evidence="1">CHK169-2315</strain>
    </source>
</reference>
<comment type="caution">
    <text evidence="1">The sequence shown here is derived from an EMBL/GenBank/DDBJ whole genome shotgun (WGS) entry which is preliminary data.</text>
</comment>
<evidence type="ECO:0000313" key="1">
    <source>
        <dbReference type="EMBL" id="HIV75116.1"/>
    </source>
</evidence>
<name>A0A9D1TK41_9BACI</name>
<gene>
    <name evidence="1" type="ORF">H9895_08580</name>
</gene>
<dbReference type="AlphaFoldDB" id="A0A9D1TK41"/>
<dbReference type="Proteomes" id="UP000823937">
    <property type="component" value="Unassembled WGS sequence"/>
</dbReference>
<evidence type="ECO:0000313" key="2">
    <source>
        <dbReference type="Proteomes" id="UP000823937"/>
    </source>
</evidence>
<organism evidence="1 2">
    <name type="scientific">Candidatus Pseudogracilibacillus intestinigallinarum</name>
    <dbReference type="NCBI Taxonomy" id="2838742"/>
    <lineage>
        <taxon>Bacteria</taxon>
        <taxon>Bacillati</taxon>
        <taxon>Bacillota</taxon>
        <taxon>Bacilli</taxon>
        <taxon>Bacillales</taxon>
        <taxon>Bacillaceae</taxon>
        <taxon>Pseudogracilibacillus</taxon>
    </lineage>
</organism>
<sequence length="343" mass="39538">MTTFKSTDKWSSSFFSSWTIHLQDSLFIHLFSAENQAFSVMMEDTERVSVADTLFQLITSVQLDDVKTFIFKEIPGISIYERNIVVQSEQLDTHQFLSHESGPPLELILEEREANLKEEEQEEEITPNTQSKTVFLYNSHNRESFLPHLKEENPSSAYHDEVNITKVSERLRQQLEKRNIGVTVDDTDITAMLHKKGWQFYQSYEASREVVADVMKENNQLQYFIDIHRDSLPRDKTTKTINDETYATILFVVGGDHKDYEKNLSIATTLHKKIDESYPGLSRGVITKSGPGNDGIYNQDLSENALLIELGGYENTFDELYATVDVFADAFSQFYFDTEKVMK</sequence>
<dbReference type="NCBIfam" id="TIGR02867">
    <property type="entry name" value="spore_II_P"/>
    <property type="match status" value="1"/>
</dbReference>
<protein>
    <submittedName>
        <fullName evidence="1">Stage II sporulation protein P</fullName>
    </submittedName>
</protein>
<dbReference type="Pfam" id="PF07454">
    <property type="entry name" value="SpoIIP"/>
    <property type="match status" value="1"/>
</dbReference>
<reference evidence="1" key="2">
    <citation type="submission" date="2021-04" db="EMBL/GenBank/DDBJ databases">
        <authorList>
            <person name="Gilroy R."/>
        </authorList>
    </citation>
    <scope>NUCLEOTIDE SEQUENCE</scope>
    <source>
        <strain evidence="1">CHK169-2315</strain>
    </source>
</reference>
<dbReference type="SUPFAM" id="SSF53187">
    <property type="entry name" value="Zn-dependent exopeptidases"/>
    <property type="match status" value="1"/>
</dbReference>
<accession>A0A9D1TK41</accession>
<dbReference type="EMBL" id="DXHX01000123">
    <property type="protein sequence ID" value="HIV75116.1"/>
    <property type="molecule type" value="Genomic_DNA"/>
</dbReference>